<name>A0AAV3V0L0_9ALTE</name>
<reference evidence="2 3" key="1">
    <citation type="journal article" date="2017" name="Antonie Van Leeuwenhoek">
        <title>Rhizobium rhizosphaerae sp. nov., a novel species isolated from rice rhizosphere.</title>
        <authorList>
            <person name="Zhao J.J."/>
            <person name="Zhang J."/>
            <person name="Zhang R.J."/>
            <person name="Zhang C.W."/>
            <person name="Yin H.Q."/>
            <person name="Zhang X.X."/>
        </authorList>
    </citation>
    <scope>NUCLEOTIDE SEQUENCE [LARGE SCALE GENOMIC DNA]</scope>
    <source>
        <strain evidence="2 3">S18K6</strain>
    </source>
</reference>
<dbReference type="Proteomes" id="UP000006320">
    <property type="component" value="Unassembled WGS sequence"/>
</dbReference>
<keyword evidence="1" id="KW-0812">Transmembrane</keyword>
<sequence length="39" mass="4583">MGFTSLMTWLITVPAQSAGHCYLFFLLFGQLLHHFRERI</sequence>
<proteinExistence type="predicted"/>
<dbReference type="AlphaFoldDB" id="A0AAV3V0L0"/>
<protein>
    <submittedName>
        <fullName evidence="2">Uncharacterized protein</fullName>
    </submittedName>
</protein>
<organism evidence="2 3">
    <name type="scientific">Paraglaciecola chathamensis S18K6</name>
    <dbReference type="NCBI Taxonomy" id="1127672"/>
    <lineage>
        <taxon>Bacteria</taxon>
        <taxon>Pseudomonadati</taxon>
        <taxon>Pseudomonadota</taxon>
        <taxon>Gammaproteobacteria</taxon>
        <taxon>Alteromonadales</taxon>
        <taxon>Alteromonadaceae</taxon>
        <taxon>Paraglaciecola</taxon>
    </lineage>
</organism>
<dbReference type="EMBL" id="BAEM01000033">
    <property type="protein sequence ID" value="GAC10499.1"/>
    <property type="molecule type" value="Genomic_DNA"/>
</dbReference>
<keyword evidence="1" id="KW-0472">Membrane</keyword>
<gene>
    <name evidence="2" type="ORF">GCHA_2552</name>
</gene>
<evidence type="ECO:0000313" key="2">
    <source>
        <dbReference type="EMBL" id="GAC10499.1"/>
    </source>
</evidence>
<accession>A0AAV3V0L0</accession>
<evidence type="ECO:0000256" key="1">
    <source>
        <dbReference type="SAM" id="Phobius"/>
    </source>
</evidence>
<feature type="transmembrane region" description="Helical" evidence="1">
    <location>
        <begin position="6"/>
        <end position="28"/>
    </location>
</feature>
<keyword evidence="1" id="KW-1133">Transmembrane helix</keyword>
<evidence type="ECO:0000313" key="3">
    <source>
        <dbReference type="Proteomes" id="UP000006320"/>
    </source>
</evidence>
<comment type="caution">
    <text evidence="2">The sequence shown here is derived from an EMBL/GenBank/DDBJ whole genome shotgun (WGS) entry which is preliminary data.</text>
</comment>